<feature type="domain" description="B12-binding" evidence="1">
    <location>
        <begin position="133"/>
        <end position="257"/>
    </location>
</feature>
<protein>
    <submittedName>
        <fullName evidence="2">Cobalamin B12-binding domain-containing protein</fullName>
    </submittedName>
</protein>
<organism evidence="2 3">
    <name type="scientific">Peteryoungia desertarenae</name>
    <dbReference type="NCBI Taxonomy" id="1813451"/>
    <lineage>
        <taxon>Bacteria</taxon>
        <taxon>Pseudomonadati</taxon>
        <taxon>Pseudomonadota</taxon>
        <taxon>Alphaproteobacteria</taxon>
        <taxon>Hyphomicrobiales</taxon>
        <taxon>Rhizobiaceae</taxon>
        <taxon>Peteryoungia</taxon>
    </lineage>
</organism>
<dbReference type="InterPro" id="IPR036724">
    <property type="entry name" value="Cobalamin-bd_sf"/>
</dbReference>
<accession>A0ABX6QRR3</accession>
<dbReference type="Pfam" id="PF02310">
    <property type="entry name" value="B12-binding"/>
    <property type="match status" value="1"/>
</dbReference>
<name>A0ABX6QRR3_9HYPH</name>
<evidence type="ECO:0000313" key="3">
    <source>
        <dbReference type="Proteomes" id="UP000308530"/>
    </source>
</evidence>
<reference evidence="2 3" key="1">
    <citation type="submission" date="2020-06" db="EMBL/GenBank/DDBJ databases">
        <title>Genome sequence of Rhizobium sp strain ADMK78.</title>
        <authorList>
            <person name="Rahi P."/>
        </authorList>
    </citation>
    <scope>NUCLEOTIDE SEQUENCE [LARGE SCALE GENOMIC DNA]</scope>
    <source>
        <strain evidence="2 3">ADMK78</strain>
    </source>
</reference>
<dbReference type="CDD" id="cd02065">
    <property type="entry name" value="B12-binding_like"/>
    <property type="match status" value="1"/>
</dbReference>
<dbReference type="Gene3D" id="3.40.50.280">
    <property type="entry name" value="Cobalamin-binding domain"/>
    <property type="match status" value="1"/>
</dbReference>
<dbReference type="Proteomes" id="UP000308530">
    <property type="component" value="Chromosome"/>
</dbReference>
<evidence type="ECO:0000313" key="2">
    <source>
        <dbReference type="EMBL" id="QLF71238.1"/>
    </source>
</evidence>
<dbReference type="PROSITE" id="PS51332">
    <property type="entry name" value="B12_BINDING"/>
    <property type="match status" value="1"/>
</dbReference>
<sequence>MVGAGHPELTARPDAKDIPEEFDLRLHPELDPVARQMPGTEKATRYRAALIRSLIDADPRSHRDLMEELQRSDVPMQTLAIQLFAPVAARLGNLWCTDEADFMQIAVASTRLGMIINHLSHTSAKLVKERRPDRRLLLARTRGTMHTIGVSIVATCFRDMGWEVDGGVELEVDDSLYEKLLKARYQLLGISVGQVSDATQCSDAIRRIHASPMTRRTKVAIGGPAVRLQPETFKSLGADIVAQSALEVMQMADAMHY</sequence>
<keyword evidence="3" id="KW-1185">Reference proteome</keyword>
<evidence type="ECO:0000259" key="1">
    <source>
        <dbReference type="PROSITE" id="PS51332"/>
    </source>
</evidence>
<dbReference type="InterPro" id="IPR006158">
    <property type="entry name" value="Cobalamin-bd"/>
</dbReference>
<dbReference type="SUPFAM" id="SSF52242">
    <property type="entry name" value="Cobalamin (vitamin B12)-binding domain"/>
    <property type="match status" value="1"/>
</dbReference>
<proteinExistence type="predicted"/>
<dbReference type="EMBL" id="CP058350">
    <property type="protein sequence ID" value="QLF71238.1"/>
    <property type="molecule type" value="Genomic_DNA"/>
</dbReference>
<gene>
    <name evidence="2" type="ORF">FE840_002490</name>
</gene>